<organism evidence="1 2">
    <name type="scientific">Crocodylus porosus</name>
    <name type="common">Saltwater crocodile</name>
    <name type="synonym">Estuarine crocodile</name>
    <dbReference type="NCBI Taxonomy" id="8502"/>
    <lineage>
        <taxon>Eukaryota</taxon>
        <taxon>Metazoa</taxon>
        <taxon>Chordata</taxon>
        <taxon>Craniata</taxon>
        <taxon>Vertebrata</taxon>
        <taxon>Euteleostomi</taxon>
        <taxon>Archelosauria</taxon>
        <taxon>Archosauria</taxon>
        <taxon>Crocodylia</taxon>
        <taxon>Longirostres</taxon>
        <taxon>Crocodylidae</taxon>
        <taxon>Crocodylus</taxon>
    </lineage>
</organism>
<dbReference type="GO" id="GO:0005737">
    <property type="term" value="C:cytoplasm"/>
    <property type="evidence" value="ECO:0007669"/>
    <property type="project" value="TreeGrafter"/>
</dbReference>
<dbReference type="PANTHER" id="PTHR45690:SF4">
    <property type="entry name" value="NACHT, LRR AND PYD DOMAINS-CONTAINING PROTEIN 10"/>
    <property type="match status" value="1"/>
</dbReference>
<dbReference type="GeneTree" id="ENSGT00940000160873"/>
<proteinExistence type="predicted"/>
<dbReference type="Gene3D" id="3.80.10.10">
    <property type="entry name" value="Ribonuclease Inhibitor"/>
    <property type="match status" value="1"/>
</dbReference>
<dbReference type="SUPFAM" id="SSF52047">
    <property type="entry name" value="RNI-like"/>
    <property type="match status" value="1"/>
</dbReference>
<accession>A0A7M4ESQ3</accession>
<dbReference type="InterPro" id="IPR001611">
    <property type="entry name" value="Leu-rich_rpt"/>
</dbReference>
<dbReference type="OMA" id="IHCNDAI"/>
<sequence length="242" mass="26272">MLTSILSKATLKKLDISNNKLGDALIFLLSSPGYGNCDLTAAGCKDLANITGTKKSCIQMSLILYELGDGGVELLCEGLKDPKCKLQSVLQQNCGMIANSCGDLATVLSTKPSLQDLALDNNNIRGVDLVLLCKGLIHLNCNIQKLWLWECHFTAVACKDLANVIGIKESLRRMSLTLNELGDAGVEMLCQGLKDPKCKLQFLSLRDSELTTACCDSLAAVISTKQCLRYLGLDLNRLEMRV</sequence>
<dbReference type="Ensembl" id="ENSCPRT00005016685.1">
    <property type="protein sequence ID" value="ENSCPRP00005014205.1"/>
    <property type="gene ID" value="ENSCPRG00005010009.1"/>
</dbReference>
<reference evidence="1" key="1">
    <citation type="submission" date="2025-08" db="UniProtKB">
        <authorList>
            <consortium name="Ensembl"/>
        </authorList>
    </citation>
    <scope>IDENTIFICATION</scope>
</reference>
<dbReference type="PANTHER" id="PTHR45690">
    <property type="entry name" value="NACHT, LRR AND PYD DOMAINS-CONTAINING PROTEIN 12"/>
    <property type="match status" value="1"/>
</dbReference>
<keyword evidence="2" id="KW-1185">Reference proteome</keyword>
<dbReference type="InterPro" id="IPR050637">
    <property type="entry name" value="NLRP_innate_immun_reg"/>
</dbReference>
<dbReference type="Proteomes" id="UP000594220">
    <property type="component" value="Unplaced"/>
</dbReference>
<dbReference type="InterPro" id="IPR032675">
    <property type="entry name" value="LRR_dom_sf"/>
</dbReference>
<dbReference type="SMART" id="SM00368">
    <property type="entry name" value="LRR_RI"/>
    <property type="match status" value="5"/>
</dbReference>
<evidence type="ECO:0000313" key="1">
    <source>
        <dbReference type="Ensembl" id="ENSCPRP00005014205.1"/>
    </source>
</evidence>
<reference evidence="1" key="2">
    <citation type="submission" date="2025-09" db="UniProtKB">
        <authorList>
            <consortium name="Ensembl"/>
        </authorList>
    </citation>
    <scope>IDENTIFICATION</scope>
</reference>
<dbReference type="AlphaFoldDB" id="A0A7M4ESQ3"/>
<dbReference type="Pfam" id="PF13516">
    <property type="entry name" value="LRR_6"/>
    <property type="match status" value="2"/>
</dbReference>
<evidence type="ECO:0000313" key="2">
    <source>
        <dbReference type="Proteomes" id="UP000594220"/>
    </source>
</evidence>
<dbReference type="GO" id="GO:0050729">
    <property type="term" value="P:positive regulation of inflammatory response"/>
    <property type="evidence" value="ECO:0007669"/>
    <property type="project" value="TreeGrafter"/>
</dbReference>
<name>A0A7M4ESQ3_CROPO</name>
<protein>
    <submittedName>
        <fullName evidence="1">Uncharacterized protein</fullName>
    </submittedName>
</protein>